<comment type="caution">
    <text evidence="1">The sequence shown here is derived from an EMBL/GenBank/DDBJ whole genome shotgun (WGS) entry which is preliminary data.</text>
</comment>
<proteinExistence type="predicted"/>
<evidence type="ECO:0000313" key="2">
    <source>
        <dbReference type="Proteomes" id="UP001168821"/>
    </source>
</evidence>
<reference evidence="1" key="1">
    <citation type="journal article" date="2023" name="G3 (Bethesda)">
        <title>Whole genome assemblies of Zophobas morio and Tenebrio molitor.</title>
        <authorList>
            <person name="Kaur S."/>
            <person name="Stinson S.A."/>
            <person name="diCenzo G.C."/>
        </authorList>
    </citation>
    <scope>NUCLEOTIDE SEQUENCE</scope>
    <source>
        <strain evidence="1">QUZm001</strain>
    </source>
</reference>
<dbReference type="EMBL" id="JALNTZ010000001">
    <property type="protein sequence ID" value="KAJ3664767.1"/>
    <property type="molecule type" value="Genomic_DNA"/>
</dbReference>
<keyword evidence="2" id="KW-1185">Reference proteome</keyword>
<gene>
    <name evidence="1" type="ORF">Zmor_000310</name>
</gene>
<evidence type="ECO:0000313" key="1">
    <source>
        <dbReference type="EMBL" id="KAJ3664767.1"/>
    </source>
</evidence>
<dbReference type="AlphaFoldDB" id="A0AA38J469"/>
<organism evidence="1 2">
    <name type="scientific">Zophobas morio</name>
    <dbReference type="NCBI Taxonomy" id="2755281"/>
    <lineage>
        <taxon>Eukaryota</taxon>
        <taxon>Metazoa</taxon>
        <taxon>Ecdysozoa</taxon>
        <taxon>Arthropoda</taxon>
        <taxon>Hexapoda</taxon>
        <taxon>Insecta</taxon>
        <taxon>Pterygota</taxon>
        <taxon>Neoptera</taxon>
        <taxon>Endopterygota</taxon>
        <taxon>Coleoptera</taxon>
        <taxon>Polyphaga</taxon>
        <taxon>Cucujiformia</taxon>
        <taxon>Tenebrionidae</taxon>
        <taxon>Zophobas</taxon>
    </lineage>
</organism>
<protein>
    <submittedName>
        <fullName evidence="1">Uncharacterized protein</fullName>
    </submittedName>
</protein>
<sequence length="83" mass="9200">MFDLVDSIVGTNYRKILGRELYSGRPPVTVLIYNRALLNSNCHGQDEHKQVLAQPPAAIKPNLCCELRVKCAELCLFAASGRV</sequence>
<accession>A0AA38J469</accession>
<name>A0AA38J469_9CUCU</name>
<dbReference type="Proteomes" id="UP001168821">
    <property type="component" value="Unassembled WGS sequence"/>
</dbReference>